<dbReference type="PANTHER" id="PTHR42847:SF9">
    <property type="entry name" value="BLL6451 PROTEIN"/>
    <property type="match status" value="1"/>
</dbReference>
<dbReference type="CDD" id="cd01094">
    <property type="entry name" value="Alkanesulfonate_monoxygenase"/>
    <property type="match status" value="1"/>
</dbReference>
<gene>
    <name evidence="6" type="ORF">Ga0074812_11648</name>
</gene>
<protein>
    <submittedName>
        <fullName evidence="6">Alkanesulfonate monooxygenase</fullName>
    </submittedName>
</protein>
<feature type="domain" description="Luciferase-like" evidence="5">
    <location>
        <begin position="26"/>
        <end position="352"/>
    </location>
</feature>
<evidence type="ECO:0000313" key="7">
    <source>
        <dbReference type="Proteomes" id="UP000198802"/>
    </source>
</evidence>
<dbReference type="AlphaFoldDB" id="A0A0S4QSL6"/>
<sequence length="388" mass="41050">MAIEILGMVGTKEVSETRGSYFDGPAVDAAYLTRFAQAHDEAGFDRVLIGYGATAPDGFAVAGHVLAHTRRLGVLIAHRPGFVAPTLAARKLATLDQLSGGGRVAIHHISGGNDADQRRDGDFADHDTRYARTAEFMDVLRRTLTSDAPFDHEGPFYRFEGAYSSVKPATAAGIPLFFGGQSEAAVEVGARHADVYMLFGEPLEQTAERIALLRAQAAKHGRTLRFSLSTRPIVAATEEAAWARAETIAAETRRRAEAARVSAALVAGPAGSSGPAGSAGSAAAGRALFATSGSVASARLQEVAARQQVYDERLWFGVTALTGPGGNSSGHVGTPQQVADALLRYHEIGVDTFLIRGFDPYDDVVDWGRELIPALRAGASRAREVVHS</sequence>
<dbReference type="SUPFAM" id="SSF51679">
    <property type="entry name" value="Bacterial luciferase-like"/>
    <property type="match status" value="1"/>
</dbReference>
<evidence type="ECO:0000259" key="5">
    <source>
        <dbReference type="Pfam" id="PF00296"/>
    </source>
</evidence>
<name>A0A0S4QSL6_9ACTN</name>
<dbReference type="EMBL" id="FAOZ01000016">
    <property type="protein sequence ID" value="CUU58018.1"/>
    <property type="molecule type" value="Genomic_DNA"/>
</dbReference>
<keyword evidence="7" id="KW-1185">Reference proteome</keyword>
<proteinExistence type="predicted"/>
<dbReference type="Pfam" id="PF00296">
    <property type="entry name" value="Bac_luciferase"/>
    <property type="match status" value="1"/>
</dbReference>
<reference evidence="7" key="1">
    <citation type="submission" date="2015-11" db="EMBL/GenBank/DDBJ databases">
        <authorList>
            <person name="Varghese N."/>
        </authorList>
    </citation>
    <scope>NUCLEOTIDE SEQUENCE [LARGE SCALE GENOMIC DNA]</scope>
    <source>
        <strain evidence="7">DSM 45899</strain>
    </source>
</reference>
<dbReference type="InterPro" id="IPR036661">
    <property type="entry name" value="Luciferase-like_sf"/>
</dbReference>
<keyword evidence="2" id="KW-0288">FMN</keyword>
<dbReference type="RefSeq" id="WP_091280412.1">
    <property type="nucleotide sequence ID" value="NZ_FAOZ01000016.1"/>
</dbReference>
<keyword evidence="1" id="KW-0285">Flavoprotein</keyword>
<evidence type="ECO:0000256" key="1">
    <source>
        <dbReference type="ARBA" id="ARBA00022630"/>
    </source>
</evidence>
<organism evidence="6 7">
    <name type="scientific">Parafrankia irregularis</name>
    <dbReference type="NCBI Taxonomy" id="795642"/>
    <lineage>
        <taxon>Bacteria</taxon>
        <taxon>Bacillati</taxon>
        <taxon>Actinomycetota</taxon>
        <taxon>Actinomycetes</taxon>
        <taxon>Frankiales</taxon>
        <taxon>Frankiaceae</taxon>
        <taxon>Parafrankia</taxon>
    </lineage>
</organism>
<evidence type="ECO:0000313" key="6">
    <source>
        <dbReference type="EMBL" id="CUU58018.1"/>
    </source>
</evidence>
<keyword evidence="4 6" id="KW-0503">Monooxygenase</keyword>
<dbReference type="InterPro" id="IPR050172">
    <property type="entry name" value="SsuD_RutA_monooxygenase"/>
</dbReference>
<dbReference type="GO" id="GO:0046306">
    <property type="term" value="P:alkanesulfonate catabolic process"/>
    <property type="evidence" value="ECO:0007669"/>
    <property type="project" value="TreeGrafter"/>
</dbReference>
<accession>A0A0S4QSL6</accession>
<dbReference type="InterPro" id="IPR011251">
    <property type="entry name" value="Luciferase-like_dom"/>
</dbReference>
<evidence type="ECO:0000256" key="4">
    <source>
        <dbReference type="ARBA" id="ARBA00023033"/>
    </source>
</evidence>
<dbReference type="GO" id="GO:0008726">
    <property type="term" value="F:alkanesulfonate monooxygenase activity"/>
    <property type="evidence" value="ECO:0007669"/>
    <property type="project" value="TreeGrafter"/>
</dbReference>
<evidence type="ECO:0000256" key="2">
    <source>
        <dbReference type="ARBA" id="ARBA00022643"/>
    </source>
</evidence>
<dbReference type="Proteomes" id="UP000198802">
    <property type="component" value="Unassembled WGS sequence"/>
</dbReference>
<keyword evidence="3" id="KW-0560">Oxidoreductase</keyword>
<evidence type="ECO:0000256" key="3">
    <source>
        <dbReference type="ARBA" id="ARBA00023002"/>
    </source>
</evidence>
<dbReference type="Gene3D" id="3.20.20.30">
    <property type="entry name" value="Luciferase-like domain"/>
    <property type="match status" value="1"/>
</dbReference>
<dbReference type="PANTHER" id="PTHR42847">
    <property type="entry name" value="ALKANESULFONATE MONOOXYGENASE"/>
    <property type="match status" value="1"/>
</dbReference>